<dbReference type="Pfam" id="PF03134">
    <property type="entry name" value="TB2_DP1_HVA22"/>
    <property type="match status" value="1"/>
</dbReference>
<dbReference type="EMBL" id="UYYF01004608">
    <property type="protein sequence ID" value="VDN05817.1"/>
    <property type="molecule type" value="Genomic_DNA"/>
</dbReference>
<dbReference type="OrthoDB" id="5913021at2759"/>
<evidence type="ECO:0000313" key="4">
    <source>
        <dbReference type="WBParaSite" id="TCLT_0000828601-mRNA-1"/>
    </source>
</evidence>
<dbReference type="PANTHER" id="PTHR12300:SF34">
    <property type="entry name" value="RECEPTOR EXPRESSION-ENHANCING PROTEIN"/>
    <property type="match status" value="1"/>
</dbReference>
<dbReference type="WBParaSite" id="TCLT_0000828601-mRNA-1">
    <property type="protein sequence ID" value="TCLT_0000828601-mRNA-1"/>
    <property type="gene ID" value="TCLT_0000828601"/>
</dbReference>
<proteinExistence type="inferred from homology"/>
<feature type="transmembrane region" description="Helical" evidence="1">
    <location>
        <begin position="136"/>
        <end position="154"/>
    </location>
</feature>
<feature type="transmembrane region" description="Helical" evidence="1">
    <location>
        <begin position="55"/>
        <end position="84"/>
    </location>
</feature>
<reference evidence="2 3" key="2">
    <citation type="submission" date="2018-11" db="EMBL/GenBank/DDBJ databases">
        <authorList>
            <consortium name="Pathogen Informatics"/>
        </authorList>
    </citation>
    <scope>NUCLEOTIDE SEQUENCE [LARGE SCALE GENOMIC DNA]</scope>
</reference>
<comment type="subcellular location">
    <subcellularLocation>
        <location evidence="1">Membrane</location>
        <topology evidence="1">Multi-pass membrane protein</topology>
    </subcellularLocation>
</comment>
<organism evidence="4">
    <name type="scientific">Thelazia callipaeda</name>
    <name type="common">Oriental eyeworm</name>
    <name type="synonym">Parasitic nematode</name>
    <dbReference type="NCBI Taxonomy" id="103827"/>
    <lineage>
        <taxon>Eukaryota</taxon>
        <taxon>Metazoa</taxon>
        <taxon>Ecdysozoa</taxon>
        <taxon>Nematoda</taxon>
        <taxon>Chromadorea</taxon>
        <taxon>Rhabditida</taxon>
        <taxon>Spirurina</taxon>
        <taxon>Spiruromorpha</taxon>
        <taxon>Thelazioidea</taxon>
        <taxon>Thelaziidae</taxon>
        <taxon>Thelazia</taxon>
    </lineage>
</organism>
<evidence type="ECO:0000313" key="2">
    <source>
        <dbReference type="EMBL" id="VDN05817.1"/>
    </source>
</evidence>
<dbReference type="OMA" id="GLYMVFG"/>
<name>A0A158RCP0_THECL</name>
<keyword evidence="1" id="KW-0812">Transmembrane</keyword>
<dbReference type="GO" id="GO:0016020">
    <property type="term" value="C:membrane"/>
    <property type="evidence" value="ECO:0007669"/>
    <property type="project" value="UniProtKB-SubCell"/>
</dbReference>
<dbReference type="PANTHER" id="PTHR12300">
    <property type="entry name" value="HVA22-LIKE PROTEINS"/>
    <property type="match status" value="1"/>
</dbReference>
<accession>A0A158RCP0</accession>
<gene>
    <name evidence="2" type="ORF">TCLT_LOCUS8275</name>
</gene>
<dbReference type="AlphaFoldDB" id="A0A158RCP0"/>
<feature type="transmembrane region" description="Helical" evidence="1">
    <location>
        <begin position="105"/>
        <end position="130"/>
    </location>
</feature>
<keyword evidence="3" id="KW-1185">Reference proteome</keyword>
<dbReference type="Proteomes" id="UP000276776">
    <property type="component" value="Unassembled WGS sequence"/>
</dbReference>
<reference evidence="4" key="1">
    <citation type="submission" date="2016-04" db="UniProtKB">
        <authorList>
            <consortium name="WormBaseParasite"/>
        </authorList>
    </citation>
    <scope>IDENTIFICATION</scope>
</reference>
<keyword evidence="1" id="KW-0472">Membrane</keyword>
<sequence length="188" mass="21407">MTEAAGGDLKKGVTINSLNDLKAVFHSLLYPKENKVAEQAFVSLEQKTHLNREKILYVVISIAALYMVFGAFAKIVCNLIGFAFPAYASVKAIRTAQKDDDTHWLIYWTVFGAFSLVDSFAEIIFCYFPIYWVFKALLLLYLYLPQTYGAIILYERLVDPAITKVDLLLKENAFLQKIFSFLSHGRIE</sequence>
<dbReference type="STRING" id="103827.A0A158RCP0"/>
<dbReference type="InterPro" id="IPR004345">
    <property type="entry name" value="TB2_DP1_HVA22"/>
</dbReference>
<evidence type="ECO:0000313" key="3">
    <source>
        <dbReference type="Proteomes" id="UP000276776"/>
    </source>
</evidence>
<comment type="similarity">
    <text evidence="1">Belongs to the DP1 family.</text>
</comment>
<keyword evidence="1" id="KW-1133">Transmembrane helix</keyword>
<evidence type="ECO:0000256" key="1">
    <source>
        <dbReference type="RuleBase" id="RU362006"/>
    </source>
</evidence>
<protein>
    <recommendedName>
        <fullName evidence="1">Receptor expression-enhancing protein</fullName>
    </recommendedName>
</protein>